<dbReference type="Proteomes" id="UP000000447">
    <property type="component" value="Chromosome"/>
</dbReference>
<dbReference type="KEGG" id="tro:trd_0233"/>
<dbReference type="AlphaFoldDB" id="B9KXP6"/>
<dbReference type="InterPro" id="IPR013653">
    <property type="entry name" value="GCN5-like_dom"/>
</dbReference>
<evidence type="ECO:0000256" key="2">
    <source>
        <dbReference type="ARBA" id="ARBA00023315"/>
    </source>
</evidence>
<name>B9KXP6_THERP</name>
<evidence type="ECO:0000313" key="5">
    <source>
        <dbReference type="Proteomes" id="UP000000447"/>
    </source>
</evidence>
<dbReference type="EMBL" id="CP001275">
    <property type="protein sequence ID" value="ACM06369.1"/>
    <property type="molecule type" value="Genomic_DNA"/>
</dbReference>
<organism evidence="4 5">
    <name type="scientific">Thermomicrobium roseum (strain ATCC 27502 / DSM 5159 / P-2)</name>
    <dbReference type="NCBI Taxonomy" id="309801"/>
    <lineage>
        <taxon>Bacteria</taxon>
        <taxon>Pseudomonadati</taxon>
        <taxon>Thermomicrobiota</taxon>
        <taxon>Thermomicrobia</taxon>
        <taxon>Thermomicrobiales</taxon>
        <taxon>Thermomicrobiaceae</taxon>
        <taxon>Thermomicrobium</taxon>
    </lineage>
</organism>
<keyword evidence="5" id="KW-1185">Reference proteome</keyword>
<dbReference type="Pfam" id="PF00583">
    <property type="entry name" value="Acetyltransf_1"/>
    <property type="match status" value="1"/>
</dbReference>
<dbReference type="STRING" id="309801.trd_0233"/>
<dbReference type="Gene3D" id="3.40.630.30">
    <property type="match status" value="1"/>
</dbReference>
<feature type="domain" description="N-acetyltransferase" evidence="3">
    <location>
        <begin position="140"/>
        <end position="282"/>
    </location>
</feature>
<dbReference type="CDD" id="cd04301">
    <property type="entry name" value="NAT_SF"/>
    <property type="match status" value="1"/>
</dbReference>
<evidence type="ECO:0000259" key="3">
    <source>
        <dbReference type="PROSITE" id="PS51186"/>
    </source>
</evidence>
<dbReference type="eggNOG" id="COG0456">
    <property type="taxonomic scope" value="Bacteria"/>
</dbReference>
<dbReference type="Pfam" id="PF08445">
    <property type="entry name" value="FR47"/>
    <property type="match status" value="1"/>
</dbReference>
<evidence type="ECO:0000313" key="4">
    <source>
        <dbReference type="EMBL" id="ACM06369.1"/>
    </source>
</evidence>
<dbReference type="SUPFAM" id="SSF55729">
    <property type="entry name" value="Acyl-CoA N-acyltransferases (Nat)"/>
    <property type="match status" value="2"/>
</dbReference>
<sequence length="295" mass="33838">MMVGSTLIVPLEPEDLPRLRLKWGTRYGLRDVAHLVREAPGLCLWAPTTGEYVLAGPWRHREEIVALLEVTTGNLTDQLIESLARAATEQGKQLLVATEQEERRSGSFYQRLGFELIEEILVYEMVLYSTPPGPARLRFERVVLEDPFAMGELLDLDHDAFAWLWWNSEQEFDAYMSDPRVDVYLGRERDGTPVSYVGITRLRGWGHLDRLAVAPAFQGRGYGYESLIWAAQVLAARGAHRIALSTQASNQRSRQLYERFGFRRIPELDYRLYGRWLADPIEAWDRRSWRGNGGA</sequence>
<dbReference type="InterPro" id="IPR050832">
    <property type="entry name" value="Bact_Acetyltransf"/>
</dbReference>
<evidence type="ECO:0000256" key="1">
    <source>
        <dbReference type="ARBA" id="ARBA00022679"/>
    </source>
</evidence>
<dbReference type="HOGENOM" id="CLU_1030293_0_0_0"/>
<gene>
    <name evidence="4" type="ordered locus">trd_0233</name>
</gene>
<protein>
    <submittedName>
        <fullName evidence="4">Acetyltransferase, GNAT family</fullName>
    </submittedName>
</protein>
<dbReference type="InterPro" id="IPR000182">
    <property type="entry name" value="GNAT_dom"/>
</dbReference>
<proteinExistence type="predicted"/>
<reference evidence="4 5" key="1">
    <citation type="journal article" date="2009" name="PLoS ONE">
        <title>Complete genome sequence of the aerobic CO-oxidizing thermophile Thermomicrobium roseum.</title>
        <authorList>
            <person name="Wu D."/>
            <person name="Raymond J."/>
            <person name="Wu M."/>
            <person name="Chatterji S."/>
            <person name="Ren Q."/>
            <person name="Graham J.E."/>
            <person name="Bryant D.A."/>
            <person name="Robb F."/>
            <person name="Colman A."/>
            <person name="Tallon L.J."/>
            <person name="Badger J.H."/>
            <person name="Madupu R."/>
            <person name="Ward N.L."/>
            <person name="Eisen J.A."/>
        </authorList>
    </citation>
    <scope>NUCLEOTIDE SEQUENCE [LARGE SCALE GENOMIC DNA]</scope>
    <source>
        <strain evidence="5">ATCC 27502 / DSM 5159 / P-2</strain>
    </source>
</reference>
<dbReference type="GO" id="GO:0016747">
    <property type="term" value="F:acyltransferase activity, transferring groups other than amino-acyl groups"/>
    <property type="evidence" value="ECO:0007669"/>
    <property type="project" value="InterPro"/>
</dbReference>
<dbReference type="PANTHER" id="PTHR43877">
    <property type="entry name" value="AMINOALKYLPHOSPHONATE N-ACETYLTRANSFERASE-RELATED-RELATED"/>
    <property type="match status" value="1"/>
</dbReference>
<keyword evidence="1 4" id="KW-0808">Transferase</keyword>
<dbReference type="PANTHER" id="PTHR43877:SF2">
    <property type="entry name" value="AMINOALKYLPHOSPHONATE N-ACETYLTRANSFERASE-RELATED"/>
    <property type="match status" value="1"/>
</dbReference>
<dbReference type="InterPro" id="IPR016181">
    <property type="entry name" value="Acyl_CoA_acyltransferase"/>
</dbReference>
<keyword evidence="2" id="KW-0012">Acyltransferase</keyword>
<accession>B9KXP6</accession>
<dbReference type="PROSITE" id="PS51186">
    <property type="entry name" value="GNAT"/>
    <property type="match status" value="1"/>
</dbReference>